<sequence length="676" mass="71580">MLSTRNIASPPVSGTNSNPVDSQQTQQNKKPDTRPQTDSSAVSSERVRLQEGLAAQAQGSTSSSRGGAAFAVSTATSSTPHGGDASARPPLPPKSARRMQLARDEAQQGGLAGLPQTTAVSATPPPVPPKSPLRAQLARDPAPQPPRAPQERPQTSQASRASTSQPANHTESVAGPSNTGPRAPQEHPAGDAEAAPEQNTAPEDPGFKLPAKRQRLGQPVDRDKPGFSLLETNKLRPGASVAAAVGISTHTTAGAMEGALVGGGMTAAHETLGAAINGHAFFAASERKKRYGTQLDSLLKDDLQKFETKRASGDKFHPDTLIFKRKNAIKKVGDVRNGGAAHNSHVGLEYDMEAVQKLATSDDPALKTESAHARNVLLTAFIKDEVSGKQRNRAAYEFIRNTVAIGAATATAIGTHGASVAVAGSHAAGVAAGQRIAGSALSGVSSLDVAKGIRGLKQRLRNDKAEVVGSHELRARHAFAEEYAGPDATDANQRVIDGLGDGSDKLIKDAHLAFRQEARAKASKETFGRFFPGSMINDKKSTAAKKETRDVVGKHAYAVVDYHMGTSDPAKSPRLAEQWNQIMSKEGSTRKSREKQFSAMIDNDPGMKTAYQLLRDTGMGRGESIYTMQRMIEMSMERRIASNPAMNKVGGNPDFAKDDAEQKATTSRLTTAFARR</sequence>
<organism evidence="2 3">
    <name type="scientific">Paraburkholderia phenazinium</name>
    <dbReference type="NCBI Taxonomy" id="60549"/>
    <lineage>
        <taxon>Bacteria</taxon>
        <taxon>Pseudomonadati</taxon>
        <taxon>Pseudomonadota</taxon>
        <taxon>Betaproteobacteria</taxon>
        <taxon>Burkholderiales</taxon>
        <taxon>Burkholderiaceae</taxon>
        <taxon>Paraburkholderia</taxon>
    </lineage>
</organism>
<protein>
    <submittedName>
        <fullName evidence="2">Uncharacterized protein</fullName>
    </submittedName>
</protein>
<feature type="compositionally biased region" description="Low complexity" evidence="1">
    <location>
        <begin position="151"/>
        <end position="167"/>
    </location>
</feature>
<evidence type="ECO:0000313" key="3">
    <source>
        <dbReference type="Proteomes" id="UP000199706"/>
    </source>
</evidence>
<feature type="region of interest" description="Disordered" evidence="1">
    <location>
        <begin position="1"/>
        <end position="228"/>
    </location>
</feature>
<feature type="compositionally biased region" description="Low complexity" evidence="1">
    <location>
        <begin position="132"/>
        <end position="141"/>
    </location>
</feature>
<name>A0A1G7TGX4_9BURK</name>
<accession>A0A1G7TGX4</accession>
<feature type="compositionally biased region" description="Low complexity" evidence="1">
    <location>
        <begin position="68"/>
        <end position="79"/>
    </location>
</feature>
<dbReference type="EMBL" id="FNCJ01000003">
    <property type="protein sequence ID" value="SDG34352.1"/>
    <property type="molecule type" value="Genomic_DNA"/>
</dbReference>
<dbReference type="RefSeq" id="WP_143016525.1">
    <property type="nucleotide sequence ID" value="NZ_CADERL010000022.1"/>
</dbReference>
<feature type="compositionally biased region" description="Polar residues" evidence="1">
    <location>
        <begin position="168"/>
        <end position="180"/>
    </location>
</feature>
<evidence type="ECO:0000313" key="2">
    <source>
        <dbReference type="EMBL" id="SDG34352.1"/>
    </source>
</evidence>
<dbReference type="AlphaFoldDB" id="A0A1G7TGX4"/>
<evidence type="ECO:0000256" key="1">
    <source>
        <dbReference type="SAM" id="MobiDB-lite"/>
    </source>
</evidence>
<feature type="region of interest" description="Disordered" evidence="1">
    <location>
        <begin position="644"/>
        <end position="676"/>
    </location>
</feature>
<proteinExistence type="predicted"/>
<gene>
    <name evidence="2" type="ORF">SAMN05216466_10311</name>
</gene>
<feature type="compositionally biased region" description="Polar residues" evidence="1">
    <location>
        <begin position="1"/>
        <end position="28"/>
    </location>
</feature>
<dbReference type="Proteomes" id="UP000199706">
    <property type="component" value="Unassembled WGS sequence"/>
</dbReference>
<dbReference type="OrthoDB" id="9034866at2"/>
<reference evidence="2 3" key="1">
    <citation type="submission" date="2016-10" db="EMBL/GenBank/DDBJ databases">
        <authorList>
            <person name="de Groot N.N."/>
        </authorList>
    </citation>
    <scope>NUCLEOTIDE SEQUENCE [LARGE SCALE GENOMIC DNA]</scope>
    <source>
        <strain evidence="2 3">LMG 2247</strain>
    </source>
</reference>